<feature type="domain" description="LSDAT prokaryote" evidence="2">
    <location>
        <begin position="50"/>
        <end position="237"/>
    </location>
</feature>
<dbReference type="GO" id="GO:0099604">
    <property type="term" value="F:ligand-gated calcium channel activity"/>
    <property type="evidence" value="ECO:0007669"/>
    <property type="project" value="TreeGrafter"/>
</dbReference>
<dbReference type="GO" id="GO:0005886">
    <property type="term" value="C:plasma membrane"/>
    <property type="evidence" value="ECO:0007669"/>
    <property type="project" value="TreeGrafter"/>
</dbReference>
<proteinExistence type="predicted"/>
<dbReference type="Proteomes" id="UP000594468">
    <property type="component" value="Chromosome"/>
</dbReference>
<evidence type="ECO:0000313" key="4">
    <source>
        <dbReference type="Proteomes" id="UP000594468"/>
    </source>
</evidence>
<dbReference type="EMBL" id="CP062983">
    <property type="protein sequence ID" value="QPC84434.1"/>
    <property type="molecule type" value="Genomic_DNA"/>
</dbReference>
<evidence type="ECO:0000313" key="3">
    <source>
        <dbReference type="EMBL" id="QPC84434.1"/>
    </source>
</evidence>
<dbReference type="PANTHER" id="PTHR13800">
    <property type="entry name" value="TRANSIENT RECEPTOR POTENTIAL CATION CHANNEL, SUBFAMILY M, MEMBER 6"/>
    <property type="match status" value="1"/>
</dbReference>
<gene>
    <name evidence="3" type="ORF">G4Y79_08685</name>
</gene>
<dbReference type="RefSeq" id="WP_195172497.1">
    <property type="nucleotide sequence ID" value="NZ_CP062983.1"/>
</dbReference>
<dbReference type="Pfam" id="PF18171">
    <property type="entry name" value="LSDAT_prok"/>
    <property type="match status" value="1"/>
</dbReference>
<dbReference type="InterPro" id="IPR041482">
    <property type="entry name" value="LSDAT_prok"/>
</dbReference>
<dbReference type="PANTHER" id="PTHR13800:SF12">
    <property type="entry name" value="TRANSIENT RECEPTOR POTENTIAL CATION CHANNEL SUBFAMILY M MEMBER-LIKE 2"/>
    <property type="match status" value="1"/>
</dbReference>
<dbReference type="KEGG" id="pmet:G4Y79_08685"/>
<sequence length="298" mass="31782">MTTPSSPGNRRPSTFTIHFPDGRFAPAVHVRPDDDPQQVIDVFNLLVPCPALFISGGAGGMSMDDAVATRDIIANGIAVFAEENHLAVVDGGTDSGVMSMIGQVRRERRYRFPLIGVAPIGRVRFPGREFNDTDAELHEGHSHFVLVEGNSWGDESAMLVDMVRKLSRGKPAMGILINGGHIAEKDVYMATTRGDDSIPMVILEGSGRKADEIATAVATGETDSKVIKAIINGGRITVTNIKAGVESLRLQLAAHFLSPEALEDSAARLSSAPAEDDDGQFPSQPPNQQSRSQLDGSG</sequence>
<name>A0A7S8IGB9_9CHLR</name>
<dbReference type="AlphaFoldDB" id="A0A7S8IGB9"/>
<evidence type="ECO:0000259" key="2">
    <source>
        <dbReference type="Pfam" id="PF18171"/>
    </source>
</evidence>
<accession>A0A7S8IGB9</accession>
<reference evidence="3 4" key="1">
    <citation type="submission" date="2020-02" db="EMBL/GenBank/DDBJ databases">
        <authorList>
            <person name="Zheng R.K."/>
            <person name="Sun C.M."/>
        </authorList>
    </citation>
    <scope>NUCLEOTIDE SEQUENCE [LARGE SCALE GENOMIC DNA]</scope>
    <source>
        <strain evidence="4">rifampicinis</strain>
    </source>
</reference>
<keyword evidence="4" id="KW-1185">Reference proteome</keyword>
<feature type="compositionally biased region" description="Low complexity" evidence="1">
    <location>
        <begin position="280"/>
        <end position="298"/>
    </location>
</feature>
<protein>
    <recommendedName>
        <fullName evidence="2">LSDAT prokaryote domain-containing protein</fullName>
    </recommendedName>
</protein>
<dbReference type="InterPro" id="IPR050927">
    <property type="entry name" value="TRPM"/>
</dbReference>
<feature type="region of interest" description="Disordered" evidence="1">
    <location>
        <begin position="264"/>
        <end position="298"/>
    </location>
</feature>
<evidence type="ECO:0000256" key="1">
    <source>
        <dbReference type="SAM" id="MobiDB-lite"/>
    </source>
</evidence>
<organism evidence="3 4">
    <name type="scientific">Phototrophicus methaneseepsis</name>
    <dbReference type="NCBI Taxonomy" id="2710758"/>
    <lineage>
        <taxon>Bacteria</taxon>
        <taxon>Bacillati</taxon>
        <taxon>Chloroflexota</taxon>
        <taxon>Candidatus Thermofontia</taxon>
        <taxon>Phototrophicales</taxon>
        <taxon>Phototrophicaceae</taxon>
        <taxon>Phototrophicus</taxon>
    </lineage>
</organism>